<dbReference type="GO" id="GO:0046677">
    <property type="term" value="P:response to antibiotic"/>
    <property type="evidence" value="ECO:0007669"/>
    <property type="project" value="InterPro"/>
</dbReference>
<keyword evidence="2" id="KW-1185">Reference proteome</keyword>
<dbReference type="EMBL" id="LMWW01000032">
    <property type="protein sequence ID" value="KUN82241.1"/>
    <property type="molecule type" value="Genomic_DNA"/>
</dbReference>
<protein>
    <submittedName>
        <fullName evidence="1">Erythromycin esterase</fullName>
    </submittedName>
</protein>
<dbReference type="PIRSF" id="PIRSF036794">
    <property type="entry name" value="UCP_erythr_ester"/>
    <property type="match status" value="1"/>
</dbReference>
<dbReference type="Pfam" id="PF05139">
    <property type="entry name" value="Erythro_esteras"/>
    <property type="match status" value="1"/>
</dbReference>
<sequence>MATTDIKDTAHPVDAPSVMRLLKRRPRLLALGEPAHGEDPLLHLRNDLFRGLVEEGGYRTIALETDCLAAQLVDDHVTRGTGTLDEVMEHGFTHGFGASAANRDLVRWMRTHNASRPTTDHIHFAGFDGPLEITGAESPRRALTALHTYLAPRVAPDLLPAASRLDDLLGPDTLWTNPAAMLNPKESHGLSPEAKELRLLTDDLTTLLATQVPAPGPRETWTRAHLHARTATGLLRYHAAMATLSEDRMAQLLALRARMMADNLLALTEHTPTLAHAHNAHLQRPRSTLHMAGRHHAWWSAGALVETHLNQDYAFLATALGTIPHRGVTTPSPTTLEGLLYDFPDTLYLIDAPRLSKALHDRPPTLRVSPYYGYAPLDPSHVASLDGIVFLRDIPQTQPGKGGTGRSQGGR</sequence>
<comment type="caution">
    <text evidence="1">The sequence shown here is derived from an EMBL/GenBank/DDBJ whole genome shotgun (WGS) entry which is preliminary data.</text>
</comment>
<dbReference type="AlphaFoldDB" id="A0A117RBW0"/>
<name>A0A117RBW0_9ACTN</name>
<accession>A0A117RBW0</accession>
<dbReference type="SUPFAM" id="SSF159501">
    <property type="entry name" value="EreA/ChaN-like"/>
    <property type="match status" value="1"/>
</dbReference>
<evidence type="ECO:0000313" key="1">
    <source>
        <dbReference type="EMBL" id="KUN82241.1"/>
    </source>
</evidence>
<dbReference type="Proteomes" id="UP000052982">
    <property type="component" value="Unassembled WGS sequence"/>
</dbReference>
<dbReference type="CDD" id="cd14728">
    <property type="entry name" value="Ere-like"/>
    <property type="match status" value="1"/>
</dbReference>
<reference evidence="1 2" key="1">
    <citation type="submission" date="2015-10" db="EMBL/GenBank/DDBJ databases">
        <title>Draft genome sequence of Streptomyces griseoruber DSM 40281, type strain for the species Streptomyces griseoruber.</title>
        <authorList>
            <person name="Ruckert C."/>
            <person name="Winkler A."/>
            <person name="Kalinowski J."/>
            <person name="Kampfer P."/>
            <person name="Glaeser S."/>
        </authorList>
    </citation>
    <scope>NUCLEOTIDE SEQUENCE [LARGE SCALE GENOMIC DNA]</scope>
    <source>
        <strain evidence="1 2">DSM 40281</strain>
    </source>
</reference>
<dbReference type="PANTHER" id="PTHR31299">
    <property type="entry name" value="ESTERASE, PUTATIVE (AFU_ORTHOLOGUE AFUA_1G05850)-RELATED"/>
    <property type="match status" value="1"/>
</dbReference>
<dbReference type="RefSeq" id="WP_055634240.1">
    <property type="nucleotide sequence ID" value="NZ_KQ948769.1"/>
</dbReference>
<dbReference type="InterPro" id="IPR014622">
    <property type="entry name" value="UCP036794_erythomycin"/>
</dbReference>
<dbReference type="InterPro" id="IPR007815">
    <property type="entry name" value="Emycin_Estase"/>
</dbReference>
<evidence type="ECO:0000313" key="2">
    <source>
        <dbReference type="Proteomes" id="UP000052982"/>
    </source>
</evidence>
<dbReference type="InterPro" id="IPR052036">
    <property type="entry name" value="Hydrolase/PRTase-associated"/>
</dbReference>
<dbReference type="STRING" id="1943.AQJ64_19285"/>
<proteinExistence type="predicted"/>
<organism evidence="1 2">
    <name type="scientific">Streptomyces griseoruber</name>
    <dbReference type="NCBI Taxonomy" id="1943"/>
    <lineage>
        <taxon>Bacteria</taxon>
        <taxon>Bacillati</taxon>
        <taxon>Actinomycetota</taxon>
        <taxon>Actinomycetes</taxon>
        <taxon>Kitasatosporales</taxon>
        <taxon>Streptomycetaceae</taxon>
        <taxon>Streptomyces</taxon>
    </lineage>
</organism>
<dbReference type="OrthoDB" id="4329964at2"/>
<gene>
    <name evidence="1" type="ORF">AQJ64_19285</name>
</gene>
<dbReference type="Gene3D" id="3.30.1870.10">
    <property type="entry name" value="EreA-like, domain 2"/>
    <property type="match status" value="1"/>
</dbReference>
<dbReference type="PANTHER" id="PTHR31299:SF0">
    <property type="entry name" value="ESTERASE, PUTATIVE (AFU_ORTHOLOGUE AFUA_1G05850)-RELATED"/>
    <property type="match status" value="1"/>
</dbReference>